<name>A0AAE0C2Q5_9CHLO</name>
<evidence type="ECO:0000313" key="7">
    <source>
        <dbReference type="Proteomes" id="UP001190700"/>
    </source>
</evidence>
<keyword evidence="2" id="KW-0812">Transmembrane</keyword>
<gene>
    <name evidence="6" type="ORF">CYMTET_43727</name>
</gene>
<dbReference type="PROSITE" id="PS00154">
    <property type="entry name" value="ATPASE_E1_E2"/>
    <property type="match status" value="1"/>
</dbReference>
<evidence type="ECO:0000256" key="1">
    <source>
        <dbReference type="ARBA" id="ARBA00004370"/>
    </source>
</evidence>
<evidence type="ECO:0000256" key="4">
    <source>
        <dbReference type="ARBA" id="ARBA00022989"/>
    </source>
</evidence>
<evidence type="ECO:0000256" key="5">
    <source>
        <dbReference type="ARBA" id="ARBA00023136"/>
    </source>
</evidence>
<dbReference type="PANTHER" id="PTHR43520">
    <property type="entry name" value="ATP7, ISOFORM B"/>
    <property type="match status" value="1"/>
</dbReference>
<sequence length="243" mass="24735">VGTALGARHGLLIRGGDVLEKANAVDTVVLDKTGTVTAGTPAVTKIVTSGAGAGGKGGETAEGTSVKELLKLAAAVENSSTHPLARAIVAAAEVEGVLGLAADESTFHQEPGSGAVAQVQGRQVAVGTVEWIHRHCTGNDAEMKAEAVRLAGEAAAGRTVVYMGLDGKLVGAFQIEDQIRPEAAGTIARLLRNKLDVHILSGDHPDAVAAVAVELGLPLDKRIFEFTVRPKIANPSGVLAKPA</sequence>
<keyword evidence="4" id="KW-1133">Transmembrane helix</keyword>
<dbReference type="Proteomes" id="UP001190700">
    <property type="component" value="Unassembled WGS sequence"/>
</dbReference>
<comment type="caution">
    <text evidence="6">The sequence shown here is derived from an EMBL/GenBank/DDBJ whole genome shotgun (WGS) entry which is preliminary data.</text>
</comment>
<keyword evidence="5" id="KW-0472">Membrane</keyword>
<dbReference type="SUPFAM" id="SSF56784">
    <property type="entry name" value="HAD-like"/>
    <property type="match status" value="1"/>
</dbReference>
<evidence type="ECO:0000256" key="3">
    <source>
        <dbReference type="ARBA" id="ARBA00022967"/>
    </source>
</evidence>
<dbReference type="PANTHER" id="PTHR43520:SF22">
    <property type="entry name" value="COPPER-TRANSPORTING ATPASE PAA1, CHLOROPLASTIC"/>
    <property type="match status" value="1"/>
</dbReference>
<reference evidence="6 7" key="1">
    <citation type="journal article" date="2015" name="Genome Biol. Evol.">
        <title>Comparative Genomics of a Bacterivorous Green Alga Reveals Evolutionary Causalities and Consequences of Phago-Mixotrophic Mode of Nutrition.</title>
        <authorList>
            <person name="Burns J.A."/>
            <person name="Paasch A."/>
            <person name="Narechania A."/>
            <person name="Kim E."/>
        </authorList>
    </citation>
    <scope>NUCLEOTIDE SEQUENCE [LARGE SCALE GENOMIC DNA]</scope>
    <source>
        <strain evidence="6 7">PLY_AMNH</strain>
    </source>
</reference>
<evidence type="ECO:0000256" key="2">
    <source>
        <dbReference type="ARBA" id="ARBA00022692"/>
    </source>
</evidence>
<proteinExistence type="predicted"/>
<feature type="non-terminal residue" evidence="6">
    <location>
        <position position="1"/>
    </location>
</feature>
<organism evidence="6 7">
    <name type="scientific">Cymbomonas tetramitiformis</name>
    <dbReference type="NCBI Taxonomy" id="36881"/>
    <lineage>
        <taxon>Eukaryota</taxon>
        <taxon>Viridiplantae</taxon>
        <taxon>Chlorophyta</taxon>
        <taxon>Pyramimonadophyceae</taxon>
        <taxon>Pyramimonadales</taxon>
        <taxon>Pyramimonadaceae</taxon>
        <taxon>Cymbomonas</taxon>
    </lineage>
</organism>
<dbReference type="InterPro" id="IPR036412">
    <property type="entry name" value="HAD-like_sf"/>
</dbReference>
<dbReference type="Pfam" id="PF00702">
    <property type="entry name" value="Hydrolase"/>
    <property type="match status" value="1"/>
</dbReference>
<dbReference type="InterPro" id="IPR018303">
    <property type="entry name" value="ATPase_P-typ_P_site"/>
</dbReference>
<comment type="subcellular location">
    <subcellularLocation>
        <location evidence="1">Membrane</location>
    </subcellularLocation>
</comment>
<keyword evidence="7" id="KW-1185">Reference proteome</keyword>
<dbReference type="GO" id="GO:0000166">
    <property type="term" value="F:nucleotide binding"/>
    <property type="evidence" value="ECO:0007669"/>
    <property type="project" value="InterPro"/>
</dbReference>
<keyword evidence="3" id="KW-1278">Translocase</keyword>
<dbReference type="EMBL" id="LGRX02029514">
    <property type="protein sequence ID" value="KAK3246749.1"/>
    <property type="molecule type" value="Genomic_DNA"/>
</dbReference>
<dbReference type="GO" id="GO:0016020">
    <property type="term" value="C:membrane"/>
    <property type="evidence" value="ECO:0007669"/>
    <property type="project" value="UniProtKB-SubCell"/>
</dbReference>
<dbReference type="Gene3D" id="3.40.50.1000">
    <property type="entry name" value="HAD superfamily/HAD-like"/>
    <property type="match status" value="1"/>
</dbReference>
<protein>
    <submittedName>
        <fullName evidence="6">P-type ATPase</fullName>
    </submittedName>
</protein>
<dbReference type="GO" id="GO:0055070">
    <property type="term" value="P:copper ion homeostasis"/>
    <property type="evidence" value="ECO:0007669"/>
    <property type="project" value="TreeGrafter"/>
</dbReference>
<accession>A0AAE0C2Q5</accession>
<dbReference type="InterPro" id="IPR023299">
    <property type="entry name" value="ATPase_P-typ_cyto_dom_N"/>
</dbReference>
<dbReference type="GO" id="GO:0005507">
    <property type="term" value="F:copper ion binding"/>
    <property type="evidence" value="ECO:0007669"/>
    <property type="project" value="TreeGrafter"/>
</dbReference>
<dbReference type="SUPFAM" id="SSF81660">
    <property type="entry name" value="Metal cation-transporting ATPase, ATP-binding domain N"/>
    <property type="match status" value="1"/>
</dbReference>
<evidence type="ECO:0000313" key="6">
    <source>
        <dbReference type="EMBL" id="KAK3246749.1"/>
    </source>
</evidence>
<dbReference type="AlphaFoldDB" id="A0AAE0C2Q5"/>
<dbReference type="GO" id="GO:0043682">
    <property type="term" value="F:P-type divalent copper transporter activity"/>
    <property type="evidence" value="ECO:0007669"/>
    <property type="project" value="TreeGrafter"/>
</dbReference>
<dbReference type="InterPro" id="IPR023214">
    <property type="entry name" value="HAD_sf"/>
</dbReference>
<dbReference type="Gene3D" id="3.40.1110.10">
    <property type="entry name" value="Calcium-transporting ATPase, cytoplasmic domain N"/>
    <property type="match status" value="1"/>
</dbReference>